<dbReference type="Pfam" id="PF00450">
    <property type="entry name" value="Peptidase_S10"/>
    <property type="match status" value="2"/>
</dbReference>
<evidence type="ECO:0000256" key="5">
    <source>
        <dbReference type="ARBA" id="ARBA00023180"/>
    </source>
</evidence>
<dbReference type="OrthoDB" id="443318at2759"/>
<evidence type="ECO:0000256" key="4">
    <source>
        <dbReference type="ARBA" id="ARBA00022801"/>
    </source>
</evidence>
<feature type="chain" id="PRO_5034842281" description="Carboxypeptidase" evidence="6">
    <location>
        <begin position="19"/>
        <end position="498"/>
    </location>
</feature>
<keyword evidence="6" id="KW-0732">Signal</keyword>
<reference evidence="8" key="1">
    <citation type="submission" date="2020-05" db="EMBL/GenBank/DDBJ databases">
        <title>Mycena genomes resolve the evolution of fungal bioluminescence.</title>
        <authorList>
            <person name="Tsai I.J."/>
        </authorList>
    </citation>
    <scope>NUCLEOTIDE SEQUENCE</scope>
    <source>
        <strain evidence="8">CCC161011</strain>
    </source>
</reference>
<dbReference type="Proteomes" id="UP000620124">
    <property type="component" value="Unassembled WGS sequence"/>
</dbReference>
<keyword evidence="9" id="KW-1185">Reference proteome</keyword>
<feature type="region of interest" description="Disordered" evidence="7">
    <location>
        <begin position="22"/>
        <end position="41"/>
    </location>
</feature>
<dbReference type="GO" id="GO:0004185">
    <property type="term" value="F:serine-type carboxypeptidase activity"/>
    <property type="evidence" value="ECO:0007669"/>
    <property type="project" value="UniProtKB-UniRule"/>
</dbReference>
<dbReference type="AlphaFoldDB" id="A0A8H6XXL5"/>
<dbReference type="InterPro" id="IPR029058">
    <property type="entry name" value="AB_hydrolase_fold"/>
</dbReference>
<evidence type="ECO:0000256" key="7">
    <source>
        <dbReference type="SAM" id="MobiDB-lite"/>
    </source>
</evidence>
<dbReference type="InterPro" id="IPR001563">
    <property type="entry name" value="Peptidase_S10"/>
</dbReference>
<dbReference type="InterPro" id="IPR018202">
    <property type="entry name" value="Ser_caboxypep_ser_AS"/>
</dbReference>
<keyword evidence="4 6" id="KW-0378">Hydrolase</keyword>
<dbReference type="PRINTS" id="PR00724">
    <property type="entry name" value="CRBOXYPTASEC"/>
</dbReference>
<gene>
    <name evidence="8" type="ORF">MVEN_01423500</name>
</gene>
<dbReference type="EMBL" id="JACAZI010000011">
    <property type="protein sequence ID" value="KAF7349022.1"/>
    <property type="molecule type" value="Genomic_DNA"/>
</dbReference>
<evidence type="ECO:0000256" key="3">
    <source>
        <dbReference type="ARBA" id="ARBA00022670"/>
    </source>
</evidence>
<organism evidence="8 9">
    <name type="scientific">Mycena venus</name>
    <dbReference type="NCBI Taxonomy" id="2733690"/>
    <lineage>
        <taxon>Eukaryota</taxon>
        <taxon>Fungi</taxon>
        <taxon>Dikarya</taxon>
        <taxon>Basidiomycota</taxon>
        <taxon>Agaricomycotina</taxon>
        <taxon>Agaricomycetes</taxon>
        <taxon>Agaricomycetidae</taxon>
        <taxon>Agaricales</taxon>
        <taxon>Marasmiineae</taxon>
        <taxon>Mycenaceae</taxon>
        <taxon>Mycena</taxon>
    </lineage>
</organism>
<comment type="caution">
    <text evidence="8">The sequence shown here is derived from an EMBL/GenBank/DDBJ whole genome shotgun (WGS) entry which is preliminary data.</text>
</comment>
<dbReference type="SUPFAM" id="SSF53474">
    <property type="entry name" value="alpha/beta-Hydrolases"/>
    <property type="match status" value="1"/>
</dbReference>
<dbReference type="Gene3D" id="3.40.50.1820">
    <property type="entry name" value="alpha/beta hydrolase"/>
    <property type="match status" value="1"/>
</dbReference>
<accession>A0A8H6XXL5</accession>
<feature type="signal peptide" evidence="6">
    <location>
        <begin position="1"/>
        <end position="18"/>
    </location>
</feature>
<proteinExistence type="inferred from homology"/>
<dbReference type="PANTHER" id="PTHR11802:SF479">
    <property type="entry name" value="CARBOXYPEPTIDASE"/>
    <property type="match status" value="1"/>
</dbReference>
<keyword evidence="5" id="KW-0325">Glycoprotein</keyword>
<evidence type="ECO:0000256" key="2">
    <source>
        <dbReference type="ARBA" id="ARBA00022645"/>
    </source>
</evidence>
<sequence>MRSLLTTVLLGMLIGADADRHFGTRRSQTHRDPPRRAARRATPSQYLNNRTAEFVVNGTNIPLYSHDLGESYAGLLPIAHEYRVDPNGTDARELFFWFFPSDNPAATDEITIWLTGGPGCSSLVAWNKLTNIVYIEQPVGVGFTQGTPGLLKDEADVAREFLGFWKNFVDAFNLHGRKILVAGESYAGYYIPYITDAMLNADDTRFFNVDGAFMIDPLIGERDAAFQVPQLAMARNFPQLFPFNATFEKQITAVDKTCGFTAFLDEYLVFPAKSVQPPAPTSDGGCDMFDTLLDGMAFLNPCFSSYHITETCPFPADPILNPPDGVEYFNRSDVKAAINAPQTSWAVCLLGVFGGNVDTSKPPNVDALPRVIERLNKTLIVSGALDLELPTNGTLLAIQNMTWNGALGFQNKPFKEQFFVPYVTAATVGDSQGNLWPLAGTGLMGTSHTERGLTFVEVFLAGHQEPQWQPAAAFRQLEWMLGRVESMSGMEDWTVTIN</sequence>
<evidence type="ECO:0000313" key="8">
    <source>
        <dbReference type="EMBL" id="KAF7349022.1"/>
    </source>
</evidence>
<protein>
    <recommendedName>
        <fullName evidence="6">Carboxypeptidase</fullName>
        <ecNumber evidence="6">3.4.16.-</ecNumber>
    </recommendedName>
</protein>
<evidence type="ECO:0000313" key="9">
    <source>
        <dbReference type="Proteomes" id="UP000620124"/>
    </source>
</evidence>
<name>A0A8H6XXL5_9AGAR</name>
<dbReference type="GO" id="GO:0006508">
    <property type="term" value="P:proteolysis"/>
    <property type="evidence" value="ECO:0007669"/>
    <property type="project" value="UniProtKB-KW"/>
</dbReference>
<dbReference type="PANTHER" id="PTHR11802">
    <property type="entry name" value="SERINE PROTEASE FAMILY S10 SERINE CARBOXYPEPTIDASE"/>
    <property type="match status" value="1"/>
</dbReference>
<dbReference type="EC" id="3.4.16.-" evidence="6"/>
<keyword evidence="2 6" id="KW-0121">Carboxypeptidase</keyword>
<comment type="similarity">
    <text evidence="1 6">Belongs to the peptidase S10 family.</text>
</comment>
<keyword evidence="3 6" id="KW-0645">Protease</keyword>
<dbReference type="PROSITE" id="PS00131">
    <property type="entry name" value="CARBOXYPEPT_SER_SER"/>
    <property type="match status" value="1"/>
</dbReference>
<evidence type="ECO:0000256" key="1">
    <source>
        <dbReference type="ARBA" id="ARBA00009431"/>
    </source>
</evidence>
<evidence type="ECO:0000256" key="6">
    <source>
        <dbReference type="RuleBase" id="RU361156"/>
    </source>
</evidence>